<keyword evidence="3" id="KW-1185">Reference proteome</keyword>
<comment type="caution">
    <text evidence="2">The sequence shown here is derived from an EMBL/GenBank/DDBJ whole genome shotgun (WGS) entry which is preliminary data.</text>
</comment>
<dbReference type="EMBL" id="BRYB01004918">
    <property type="protein sequence ID" value="GMI18873.1"/>
    <property type="molecule type" value="Genomic_DNA"/>
</dbReference>
<dbReference type="Gene3D" id="1.20.930.20">
    <property type="entry name" value="Adaptor protein Cbl, N-terminal domain"/>
    <property type="match status" value="1"/>
</dbReference>
<dbReference type="Proteomes" id="UP001165060">
    <property type="component" value="Unassembled WGS sequence"/>
</dbReference>
<organism evidence="2 3">
    <name type="scientific">Tetraparma gracilis</name>
    <dbReference type="NCBI Taxonomy" id="2962635"/>
    <lineage>
        <taxon>Eukaryota</taxon>
        <taxon>Sar</taxon>
        <taxon>Stramenopiles</taxon>
        <taxon>Ochrophyta</taxon>
        <taxon>Bolidophyceae</taxon>
        <taxon>Parmales</taxon>
        <taxon>Triparmaceae</taxon>
        <taxon>Tetraparma</taxon>
    </lineage>
</organism>
<sequence length="242" mass="26722">MAAKIHGVACVITDLGDEVPILAELIALTSRILAALESMEASDAYARSVKIDMDRANSTLGRFDGMKVNKDVMSKLEQLKLLMLEISEHVAKWANKSTMKKMWNNKSYRDKFEQDRALLAACLDALSRSIQVDTNLGVKEMRLAQEDVLRLAEENNKKRAADGKGGGEGAEAAAEKKRKQEAAAALEEAKREVKRRQAEWASRHPKRSLLSRMLTSCALRMSCSMGKLVDAAERGDAKKGES</sequence>
<feature type="region of interest" description="Disordered" evidence="1">
    <location>
        <begin position="155"/>
        <end position="205"/>
    </location>
</feature>
<name>A0ABQ6M3E5_9STRA</name>
<dbReference type="InterPro" id="IPR036537">
    <property type="entry name" value="Adaptor_Cbl_N_dom_sf"/>
</dbReference>
<gene>
    <name evidence="2" type="ORF">TeGR_g15091</name>
</gene>
<proteinExistence type="predicted"/>
<accession>A0ABQ6M3E5</accession>
<protein>
    <recommendedName>
        <fullName evidence="4">Fungal N-terminal domain-containing protein</fullName>
    </recommendedName>
</protein>
<evidence type="ECO:0000313" key="3">
    <source>
        <dbReference type="Proteomes" id="UP001165060"/>
    </source>
</evidence>
<feature type="compositionally biased region" description="Basic and acidic residues" evidence="1">
    <location>
        <begin position="173"/>
        <end position="202"/>
    </location>
</feature>
<evidence type="ECO:0000313" key="2">
    <source>
        <dbReference type="EMBL" id="GMI18873.1"/>
    </source>
</evidence>
<evidence type="ECO:0000256" key="1">
    <source>
        <dbReference type="SAM" id="MobiDB-lite"/>
    </source>
</evidence>
<reference evidence="2 3" key="1">
    <citation type="journal article" date="2023" name="Commun. Biol.">
        <title>Genome analysis of Parmales, the sister group of diatoms, reveals the evolutionary specialization of diatoms from phago-mixotrophs to photoautotrophs.</title>
        <authorList>
            <person name="Ban H."/>
            <person name="Sato S."/>
            <person name="Yoshikawa S."/>
            <person name="Yamada K."/>
            <person name="Nakamura Y."/>
            <person name="Ichinomiya M."/>
            <person name="Sato N."/>
            <person name="Blanc-Mathieu R."/>
            <person name="Endo H."/>
            <person name="Kuwata A."/>
            <person name="Ogata H."/>
        </authorList>
    </citation>
    <scope>NUCLEOTIDE SEQUENCE [LARGE SCALE GENOMIC DNA]</scope>
</reference>
<evidence type="ECO:0008006" key="4">
    <source>
        <dbReference type="Google" id="ProtNLM"/>
    </source>
</evidence>